<name>A0A655Y5W4_VIBCL</name>
<dbReference type="Proteomes" id="UP000041770">
    <property type="component" value="Unassembled WGS sequence"/>
</dbReference>
<proteinExistence type="predicted"/>
<protein>
    <submittedName>
        <fullName evidence="1">Uncharacterized protein</fullName>
    </submittedName>
</protein>
<dbReference type="EMBL" id="CWQY01000005">
    <property type="protein sequence ID" value="CSC31251.1"/>
    <property type="molecule type" value="Genomic_DNA"/>
</dbReference>
<dbReference type="AlphaFoldDB" id="A0A655Y5W4"/>
<evidence type="ECO:0000313" key="1">
    <source>
        <dbReference type="EMBL" id="CSC31251.1"/>
    </source>
</evidence>
<sequence length="66" mass="7619">MGRNGNKWDHRIVNTVFHLSQVAQQIHPIAIGQMNIKQSNIKALLLKAEFRLLHTFRESHLMTQTG</sequence>
<accession>A0A655Y5W4</accession>
<reference evidence="1 2" key="1">
    <citation type="submission" date="2015-07" db="EMBL/GenBank/DDBJ databases">
        <authorList>
            <consortium name="Pathogen Informatics"/>
        </authorList>
    </citation>
    <scope>NUCLEOTIDE SEQUENCE [LARGE SCALE GENOMIC DNA]</scope>
    <source>
        <strain evidence="1 2">A316</strain>
    </source>
</reference>
<organism evidence="1 2">
    <name type="scientific">Vibrio cholerae</name>
    <dbReference type="NCBI Taxonomy" id="666"/>
    <lineage>
        <taxon>Bacteria</taxon>
        <taxon>Pseudomonadati</taxon>
        <taxon>Pseudomonadota</taxon>
        <taxon>Gammaproteobacteria</taxon>
        <taxon>Vibrionales</taxon>
        <taxon>Vibrionaceae</taxon>
        <taxon>Vibrio</taxon>
    </lineage>
</organism>
<gene>
    <name evidence="1" type="ORF">ERS013200_01118</name>
</gene>
<evidence type="ECO:0000313" key="2">
    <source>
        <dbReference type="Proteomes" id="UP000041770"/>
    </source>
</evidence>